<reference evidence="1" key="2">
    <citation type="journal article" date="2015" name="Fish Shellfish Immunol.">
        <title>Early steps in the European eel (Anguilla anguilla)-Vibrio vulnificus interaction in the gills: Role of the RtxA13 toxin.</title>
        <authorList>
            <person name="Callol A."/>
            <person name="Pajuelo D."/>
            <person name="Ebbesson L."/>
            <person name="Teles M."/>
            <person name="MacKenzie S."/>
            <person name="Amaro C."/>
        </authorList>
    </citation>
    <scope>NUCLEOTIDE SEQUENCE</scope>
</reference>
<protein>
    <submittedName>
        <fullName evidence="1">Uncharacterized protein</fullName>
    </submittedName>
</protein>
<sequence>MEFLMTIVSQDLGLTSHPKDTISDNTVCLSLHWVIEVYLKAENLLFIHM</sequence>
<proteinExistence type="predicted"/>
<name>A0A0E9WEI7_ANGAN</name>
<dbReference type="AlphaFoldDB" id="A0A0E9WEI7"/>
<evidence type="ECO:0000313" key="1">
    <source>
        <dbReference type="EMBL" id="JAH87903.1"/>
    </source>
</evidence>
<reference evidence="1" key="1">
    <citation type="submission" date="2014-11" db="EMBL/GenBank/DDBJ databases">
        <authorList>
            <person name="Amaro Gonzalez C."/>
        </authorList>
    </citation>
    <scope>NUCLEOTIDE SEQUENCE</scope>
</reference>
<organism evidence="1">
    <name type="scientific">Anguilla anguilla</name>
    <name type="common">European freshwater eel</name>
    <name type="synonym">Muraena anguilla</name>
    <dbReference type="NCBI Taxonomy" id="7936"/>
    <lineage>
        <taxon>Eukaryota</taxon>
        <taxon>Metazoa</taxon>
        <taxon>Chordata</taxon>
        <taxon>Craniata</taxon>
        <taxon>Vertebrata</taxon>
        <taxon>Euteleostomi</taxon>
        <taxon>Actinopterygii</taxon>
        <taxon>Neopterygii</taxon>
        <taxon>Teleostei</taxon>
        <taxon>Anguilliformes</taxon>
        <taxon>Anguillidae</taxon>
        <taxon>Anguilla</taxon>
    </lineage>
</organism>
<dbReference type="EMBL" id="GBXM01020674">
    <property type="protein sequence ID" value="JAH87903.1"/>
    <property type="molecule type" value="Transcribed_RNA"/>
</dbReference>
<accession>A0A0E9WEI7</accession>